<proteinExistence type="predicted"/>
<comment type="caution">
    <text evidence="2">The sequence shown here is derived from an EMBL/GenBank/DDBJ whole genome shotgun (WGS) entry which is preliminary data.</text>
</comment>
<evidence type="ECO:0000256" key="1">
    <source>
        <dbReference type="SAM" id="MobiDB-lite"/>
    </source>
</evidence>
<feature type="compositionally biased region" description="Basic and acidic residues" evidence="1">
    <location>
        <begin position="1"/>
        <end position="17"/>
    </location>
</feature>
<evidence type="ECO:0000313" key="3">
    <source>
        <dbReference type="Proteomes" id="UP000235965"/>
    </source>
</evidence>
<evidence type="ECO:0000313" key="2">
    <source>
        <dbReference type="EMBL" id="PNF32212.1"/>
    </source>
</evidence>
<feature type="region of interest" description="Disordered" evidence="1">
    <location>
        <begin position="1"/>
        <end position="20"/>
    </location>
</feature>
<dbReference type="InParanoid" id="A0A2J7QUF5"/>
<keyword evidence="3" id="KW-1185">Reference proteome</keyword>
<sequence>MDELPDEFRRTPTERNGSDCCAELPISNLLDDSTDLTSLRPIL</sequence>
<reference evidence="2 3" key="1">
    <citation type="submission" date="2017-12" db="EMBL/GenBank/DDBJ databases">
        <title>Hemimetabolous genomes reveal molecular basis of termite eusociality.</title>
        <authorList>
            <person name="Harrison M.C."/>
            <person name="Jongepier E."/>
            <person name="Robertson H.M."/>
            <person name="Arning N."/>
            <person name="Bitard-Feildel T."/>
            <person name="Chao H."/>
            <person name="Childers C.P."/>
            <person name="Dinh H."/>
            <person name="Doddapaneni H."/>
            <person name="Dugan S."/>
            <person name="Gowin J."/>
            <person name="Greiner C."/>
            <person name="Han Y."/>
            <person name="Hu H."/>
            <person name="Hughes D.S.T."/>
            <person name="Huylmans A.-K."/>
            <person name="Kemena C."/>
            <person name="Kremer L.P.M."/>
            <person name="Lee S.L."/>
            <person name="Lopez-Ezquerra A."/>
            <person name="Mallet L."/>
            <person name="Monroy-Kuhn J.M."/>
            <person name="Moser A."/>
            <person name="Murali S.C."/>
            <person name="Muzny D.M."/>
            <person name="Otani S."/>
            <person name="Piulachs M.-D."/>
            <person name="Poelchau M."/>
            <person name="Qu J."/>
            <person name="Schaub F."/>
            <person name="Wada-Katsumata A."/>
            <person name="Worley K.C."/>
            <person name="Xie Q."/>
            <person name="Ylla G."/>
            <person name="Poulsen M."/>
            <person name="Gibbs R.A."/>
            <person name="Schal C."/>
            <person name="Richards S."/>
            <person name="Belles X."/>
            <person name="Korb J."/>
            <person name="Bornberg-Bauer E."/>
        </authorList>
    </citation>
    <scope>NUCLEOTIDE SEQUENCE [LARGE SCALE GENOMIC DNA]</scope>
    <source>
        <tissue evidence="2">Whole body</tissue>
    </source>
</reference>
<dbReference type="EMBL" id="NEVH01011186">
    <property type="protein sequence ID" value="PNF32212.1"/>
    <property type="molecule type" value="Genomic_DNA"/>
</dbReference>
<accession>A0A2J7QUF5</accession>
<dbReference type="Proteomes" id="UP000235965">
    <property type="component" value="Unassembled WGS sequence"/>
</dbReference>
<organism evidence="2 3">
    <name type="scientific">Cryptotermes secundus</name>
    <dbReference type="NCBI Taxonomy" id="105785"/>
    <lineage>
        <taxon>Eukaryota</taxon>
        <taxon>Metazoa</taxon>
        <taxon>Ecdysozoa</taxon>
        <taxon>Arthropoda</taxon>
        <taxon>Hexapoda</taxon>
        <taxon>Insecta</taxon>
        <taxon>Pterygota</taxon>
        <taxon>Neoptera</taxon>
        <taxon>Polyneoptera</taxon>
        <taxon>Dictyoptera</taxon>
        <taxon>Blattodea</taxon>
        <taxon>Blattoidea</taxon>
        <taxon>Termitoidae</taxon>
        <taxon>Kalotermitidae</taxon>
        <taxon>Cryptotermitinae</taxon>
        <taxon>Cryptotermes</taxon>
    </lineage>
</organism>
<name>A0A2J7QUF5_9NEOP</name>
<protein>
    <submittedName>
        <fullName evidence="2">Uncharacterized protein</fullName>
    </submittedName>
</protein>
<dbReference type="AlphaFoldDB" id="A0A2J7QUF5"/>
<gene>
    <name evidence="2" type="ORF">B7P43_G00730</name>
</gene>